<dbReference type="WBParaSite" id="GPUH_0001752501-mRNA-1">
    <property type="protein sequence ID" value="GPUH_0001752501-mRNA-1"/>
    <property type="gene ID" value="GPUH_0001752501"/>
</dbReference>
<dbReference type="GO" id="GO:0070740">
    <property type="term" value="F:tubulin-glutamic acid ligase activity"/>
    <property type="evidence" value="ECO:0007669"/>
    <property type="project" value="TreeGrafter"/>
</dbReference>
<reference evidence="7 8" key="2">
    <citation type="submission" date="2018-11" db="EMBL/GenBank/DDBJ databases">
        <authorList>
            <consortium name="Pathogen Informatics"/>
        </authorList>
    </citation>
    <scope>NUCLEOTIDE SEQUENCE [LARGE SCALE GENOMIC DNA]</scope>
</reference>
<evidence type="ECO:0000313" key="7">
    <source>
        <dbReference type="EMBL" id="VDN29926.1"/>
    </source>
</evidence>
<dbReference type="GO" id="GO:0005524">
    <property type="term" value="F:ATP binding"/>
    <property type="evidence" value="ECO:0007669"/>
    <property type="project" value="UniProtKB-KW"/>
</dbReference>
<dbReference type="InterPro" id="IPR004344">
    <property type="entry name" value="TTL/TTLL_fam"/>
</dbReference>
<comment type="similarity">
    <text evidence="1">Belongs to the tubulin--tyrosine ligase family.</text>
</comment>
<dbReference type="Proteomes" id="UP000271098">
    <property type="component" value="Unassembled WGS sequence"/>
</dbReference>
<accession>A0A183E962</accession>
<dbReference type="PANTHER" id="PTHR12241">
    <property type="entry name" value="TUBULIN POLYGLUTAMYLASE"/>
    <property type="match status" value="1"/>
</dbReference>
<evidence type="ECO:0000313" key="9">
    <source>
        <dbReference type="WBParaSite" id="GPUH_0001752501-mRNA-1"/>
    </source>
</evidence>
<evidence type="ECO:0000256" key="6">
    <source>
        <dbReference type="ARBA" id="ARBA00049274"/>
    </source>
</evidence>
<dbReference type="PROSITE" id="PS51221">
    <property type="entry name" value="TTL"/>
    <property type="match status" value="1"/>
</dbReference>
<name>A0A183E962_9BILA</name>
<keyword evidence="3" id="KW-0547">Nucleotide-binding</keyword>
<keyword evidence="2" id="KW-0436">Ligase</keyword>
<dbReference type="AlphaFoldDB" id="A0A183E962"/>
<comment type="catalytic activity">
    <reaction evidence="6">
        <text>L-glutamyl-[protein] + L-glutamate + ATP = gamma-L-glutamyl-L-glutamyl-[protein] + ADP + phosphate + H(+)</text>
        <dbReference type="Rhea" id="RHEA:60144"/>
        <dbReference type="Rhea" id="RHEA-COMP:10208"/>
        <dbReference type="Rhea" id="RHEA-COMP:15517"/>
        <dbReference type="ChEBI" id="CHEBI:15378"/>
        <dbReference type="ChEBI" id="CHEBI:29973"/>
        <dbReference type="ChEBI" id="CHEBI:29985"/>
        <dbReference type="ChEBI" id="CHEBI:30616"/>
        <dbReference type="ChEBI" id="CHEBI:43474"/>
        <dbReference type="ChEBI" id="CHEBI:143622"/>
        <dbReference type="ChEBI" id="CHEBI:456216"/>
    </reaction>
    <physiologicalReaction direction="left-to-right" evidence="6">
        <dbReference type="Rhea" id="RHEA:60145"/>
    </physiologicalReaction>
</comment>
<evidence type="ECO:0000313" key="8">
    <source>
        <dbReference type="Proteomes" id="UP000271098"/>
    </source>
</evidence>
<dbReference type="PANTHER" id="PTHR12241:SF145">
    <property type="entry name" value="TUBULIN POLYGLUTAMYLASE TTLL5"/>
    <property type="match status" value="1"/>
</dbReference>
<dbReference type="EMBL" id="UYRT01085269">
    <property type="protein sequence ID" value="VDN29926.1"/>
    <property type="molecule type" value="Genomic_DNA"/>
</dbReference>
<dbReference type="GO" id="GO:0019098">
    <property type="term" value="P:reproductive behavior"/>
    <property type="evidence" value="ECO:0007669"/>
    <property type="project" value="UniProtKB-ARBA"/>
</dbReference>
<evidence type="ECO:0000256" key="2">
    <source>
        <dbReference type="ARBA" id="ARBA00022598"/>
    </source>
</evidence>
<evidence type="ECO:0000256" key="5">
    <source>
        <dbReference type="ARBA" id="ARBA00041448"/>
    </source>
</evidence>
<evidence type="ECO:0000256" key="4">
    <source>
        <dbReference type="ARBA" id="ARBA00022840"/>
    </source>
</evidence>
<evidence type="ECO:0000256" key="3">
    <source>
        <dbReference type="ARBA" id="ARBA00022741"/>
    </source>
</evidence>
<evidence type="ECO:0000256" key="1">
    <source>
        <dbReference type="ARBA" id="ARBA00006820"/>
    </source>
</evidence>
<gene>
    <name evidence="7" type="ORF">GPUH_LOCUS17503</name>
</gene>
<proteinExistence type="inferred from homology"/>
<sequence length="294" mass="33358">MSDASDEGIADVEELDSKITELDELDANTTDLEESDATRGELLVFTSSALKYVSGRKSDDFNNKYVAIGEKFHLRFKMVHCNPALVKTVLHSYGFEQCSTKNPSCNIIWTGSHLRPHALRSLASWQRVNHFPKSFLLTRKDKLYECIGRAQKLFGDSFNIIPEFFVTPKDYHKFVDCFNAQTHGLKPFIVKPVASSRGIGIFIAQSPGEIPLGSPMLVSRYITNPYLLDGHKFDLRLYVMVTSFSPLVAYIYRQGLARFASEKYCSNAKSYQHQFSHLTNYSVNKNNGRFVKLV</sequence>
<keyword evidence="8" id="KW-1185">Reference proteome</keyword>
<reference evidence="9" key="1">
    <citation type="submission" date="2016-06" db="UniProtKB">
        <authorList>
            <consortium name="WormBaseParasite"/>
        </authorList>
    </citation>
    <scope>IDENTIFICATION</scope>
</reference>
<dbReference type="Gene3D" id="3.30.470.20">
    <property type="entry name" value="ATP-grasp fold, B domain"/>
    <property type="match status" value="1"/>
</dbReference>
<dbReference type="Pfam" id="PF03133">
    <property type="entry name" value="TTL"/>
    <property type="match status" value="1"/>
</dbReference>
<dbReference type="SUPFAM" id="SSF56059">
    <property type="entry name" value="Glutathione synthetase ATP-binding domain-like"/>
    <property type="match status" value="1"/>
</dbReference>
<dbReference type="GO" id="GO:0036064">
    <property type="term" value="C:ciliary basal body"/>
    <property type="evidence" value="ECO:0007669"/>
    <property type="project" value="TreeGrafter"/>
</dbReference>
<dbReference type="OrthoDB" id="5857197at2759"/>
<organism evidence="9">
    <name type="scientific">Gongylonema pulchrum</name>
    <dbReference type="NCBI Taxonomy" id="637853"/>
    <lineage>
        <taxon>Eukaryota</taxon>
        <taxon>Metazoa</taxon>
        <taxon>Ecdysozoa</taxon>
        <taxon>Nematoda</taxon>
        <taxon>Chromadorea</taxon>
        <taxon>Rhabditida</taxon>
        <taxon>Spirurina</taxon>
        <taxon>Spiruromorpha</taxon>
        <taxon>Spiruroidea</taxon>
        <taxon>Gongylonematidae</taxon>
        <taxon>Gongylonema</taxon>
    </lineage>
</organism>
<protein>
    <recommendedName>
        <fullName evidence="5">Tubulin--tyrosine ligase-like protein 5</fullName>
    </recommendedName>
</protein>
<keyword evidence="4" id="KW-0067">ATP-binding</keyword>
<dbReference type="GO" id="GO:0015631">
    <property type="term" value="F:tubulin binding"/>
    <property type="evidence" value="ECO:0007669"/>
    <property type="project" value="TreeGrafter"/>
</dbReference>
<dbReference type="GO" id="GO:0000226">
    <property type="term" value="P:microtubule cytoskeleton organization"/>
    <property type="evidence" value="ECO:0007669"/>
    <property type="project" value="TreeGrafter"/>
</dbReference>